<dbReference type="RefSeq" id="XP_015467497.1">
    <property type="nucleotide sequence ID" value="XM_015611653.1"/>
</dbReference>
<keyword evidence="4" id="KW-0809">Transit peptide</keyword>
<accession>A0A0V1PYX9</accession>
<reference evidence="7 8" key="1">
    <citation type="submission" date="2015-11" db="EMBL/GenBank/DDBJ databases">
        <title>The genome of Debaryomyces fabryi.</title>
        <authorList>
            <person name="Tafer H."/>
            <person name="Lopandic K."/>
        </authorList>
    </citation>
    <scope>NUCLEOTIDE SEQUENCE [LARGE SCALE GENOMIC DNA]</scope>
    <source>
        <strain evidence="7 8">CBS 789</strain>
    </source>
</reference>
<keyword evidence="8" id="KW-1185">Reference proteome</keyword>
<protein>
    <recommendedName>
        <fullName evidence="3">Altered inheritance of mitochondria protein 23, mitochondrial</fullName>
    </recommendedName>
</protein>
<dbReference type="GO" id="GO:0005739">
    <property type="term" value="C:mitochondrion"/>
    <property type="evidence" value="ECO:0007669"/>
    <property type="project" value="UniProtKB-SubCell"/>
</dbReference>
<dbReference type="OrthoDB" id="3996489at2759"/>
<organism evidence="7 8">
    <name type="scientific">Debaryomyces fabryi</name>
    <dbReference type="NCBI Taxonomy" id="58627"/>
    <lineage>
        <taxon>Eukaryota</taxon>
        <taxon>Fungi</taxon>
        <taxon>Dikarya</taxon>
        <taxon>Ascomycota</taxon>
        <taxon>Saccharomycotina</taxon>
        <taxon>Pichiomycetes</taxon>
        <taxon>Debaryomycetaceae</taxon>
        <taxon>Debaryomyces</taxon>
    </lineage>
</organism>
<comment type="similarity">
    <text evidence="2">Belongs to the AIM23 family.</text>
</comment>
<evidence type="ECO:0000256" key="1">
    <source>
        <dbReference type="ARBA" id="ARBA00004173"/>
    </source>
</evidence>
<evidence type="ECO:0000256" key="6">
    <source>
        <dbReference type="SAM" id="MobiDB-lite"/>
    </source>
</evidence>
<feature type="compositionally biased region" description="Basic and acidic residues" evidence="6">
    <location>
        <begin position="117"/>
        <end position="129"/>
    </location>
</feature>
<evidence type="ECO:0000256" key="3">
    <source>
        <dbReference type="ARBA" id="ARBA00013994"/>
    </source>
</evidence>
<dbReference type="AlphaFoldDB" id="A0A0V1PYX9"/>
<evidence type="ECO:0000256" key="4">
    <source>
        <dbReference type="ARBA" id="ARBA00022946"/>
    </source>
</evidence>
<dbReference type="Pfam" id="PF14877">
    <property type="entry name" value="mIF3"/>
    <property type="match status" value="1"/>
</dbReference>
<comment type="caution">
    <text evidence="7">The sequence shown here is derived from an EMBL/GenBank/DDBJ whole genome shotgun (WGS) entry which is preliminary data.</text>
</comment>
<evidence type="ECO:0000313" key="7">
    <source>
        <dbReference type="EMBL" id="KSA01395.1"/>
    </source>
</evidence>
<name>A0A0V1PYX9_9ASCO</name>
<feature type="compositionally biased region" description="Basic residues" evidence="6">
    <location>
        <begin position="107"/>
        <end position="116"/>
    </location>
</feature>
<evidence type="ECO:0000256" key="5">
    <source>
        <dbReference type="ARBA" id="ARBA00023128"/>
    </source>
</evidence>
<keyword evidence="5" id="KW-0496">Mitochondrion</keyword>
<feature type="compositionally biased region" description="Basic and acidic residues" evidence="6">
    <location>
        <begin position="93"/>
        <end position="105"/>
    </location>
</feature>
<dbReference type="InterPro" id="IPR029427">
    <property type="entry name" value="AIM23"/>
</dbReference>
<evidence type="ECO:0000256" key="2">
    <source>
        <dbReference type="ARBA" id="ARBA00008476"/>
    </source>
</evidence>
<feature type="region of interest" description="Disordered" evidence="6">
    <location>
        <begin position="93"/>
        <end position="132"/>
    </location>
</feature>
<comment type="subcellular location">
    <subcellularLocation>
        <location evidence="1">Mitochondrion</location>
    </subcellularLocation>
</comment>
<dbReference type="Proteomes" id="UP000054251">
    <property type="component" value="Unassembled WGS sequence"/>
</dbReference>
<gene>
    <name evidence="7" type="ORF">AC631_02823</name>
</gene>
<dbReference type="EMBL" id="LMYN01000054">
    <property type="protein sequence ID" value="KSA01395.1"/>
    <property type="molecule type" value="Genomic_DNA"/>
</dbReference>
<evidence type="ECO:0000313" key="8">
    <source>
        <dbReference type="Proteomes" id="UP000054251"/>
    </source>
</evidence>
<dbReference type="GeneID" id="26839832"/>
<sequence>MIRLTRSSASNLGLRLLSLNSRCNKPFDFTNLGSNKSAEPFDLESLLTRGNSGEAASKKASALNSSEKNTIPNNRFVNMFEKTTQTGYKHVHNNKESEKFKELNQKHNNKKHRNQRNHGERRNHMDTKKSPRKALRFQINTGSDQAQNALKDLISKVHLVSKSYKVKFVNPQTNKLEQKHLVEIVNDIDLSEKGLFMVAPSKEGDLPLVKTNKVFEMIKHYTDELAAQREKELLEKGSIAAQKAVRQRDRAEKKKSATKILTLSWKISLSDLNNQKKMEIKRRMNKGEKFILYIGDRRSLYSARKSVDKEGGIIENMKETSEVNEEEAEEVINVSDPSEVDFEIKRRHMIVEELKNILEECECQFDISGHIDSRIMVSCSPLIVKAKSDEENIDENPSKELKKQKKLMKLKKIEEEKKQKKAKDEEDLDSLYLFKIED</sequence>
<proteinExistence type="inferred from homology"/>